<dbReference type="GO" id="GO:0016323">
    <property type="term" value="C:basolateral plasma membrane"/>
    <property type="evidence" value="ECO:0007669"/>
    <property type="project" value="TreeGrafter"/>
</dbReference>
<dbReference type="GO" id="GO:0005794">
    <property type="term" value="C:Golgi apparatus"/>
    <property type="evidence" value="ECO:0007669"/>
    <property type="project" value="TreeGrafter"/>
</dbReference>
<dbReference type="InterPro" id="IPR039988">
    <property type="entry name" value="MTTP"/>
</dbReference>
<proteinExistence type="predicted"/>
<dbReference type="Proteomes" id="UP000311919">
    <property type="component" value="Unassembled WGS sequence"/>
</dbReference>
<reference evidence="1 2" key="1">
    <citation type="submission" date="2019-03" db="EMBL/GenBank/DDBJ databases">
        <title>An improved genome assembly of the fluke Schistosoma japonicum.</title>
        <authorList>
            <person name="Hu W."/>
            <person name="Luo F."/>
            <person name="Yin M."/>
            <person name="Mo X."/>
            <person name="Sun C."/>
            <person name="Wu Q."/>
            <person name="Zhu B."/>
            <person name="Xiang M."/>
            <person name="Wang J."/>
            <person name="Wang Y."/>
            <person name="Zhang T."/>
            <person name="Xu B."/>
            <person name="Zheng H."/>
            <person name="Feng Z."/>
        </authorList>
    </citation>
    <scope>NUCLEOTIDE SEQUENCE [LARGE SCALE GENOMIC DNA]</scope>
    <source>
        <strain evidence="1">HuSjv2</strain>
        <tissue evidence="1">Worms</tissue>
    </source>
</reference>
<comment type="caution">
    <text evidence="1">The sequence shown here is derived from an EMBL/GenBank/DDBJ whole genome shotgun (WGS) entry which is preliminary data.</text>
</comment>
<dbReference type="GO" id="GO:0005783">
    <property type="term" value="C:endoplasmic reticulum"/>
    <property type="evidence" value="ECO:0007669"/>
    <property type="project" value="TreeGrafter"/>
</dbReference>
<protein>
    <submittedName>
        <fullName evidence="1">Microsomal triglyceride transfer large</fullName>
    </submittedName>
</protein>
<dbReference type="OrthoDB" id="5865932at2759"/>
<organism evidence="1 2">
    <name type="scientific">Schistosoma japonicum</name>
    <name type="common">Blood fluke</name>
    <dbReference type="NCBI Taxonomy" id="6182"/>
    <lineage>
        <taxon>Eukaryota</taxon>
        <taxon>Metazoa</taxon>
        <taxon>Spiralia</taxon>
        <taxon>Lophotrochozoa</taxon>
        <taxon>Platyhelminthes</taxon>
        <taxon>Trematoda</taxon>
        <taxon>Digenea</taxon>
        <taxon>Strigeidida</taxon>
        <taxon>Schistosomatoidea</taxon>
        <taxon>Schistosomatidae</taxon>
        <taxon>Schistosoma</taxon>
    </lineage>
</organism>
<dbReference type="GO" id="GO:0042157">
    <property type="term" value="P:lipoprotein metabolic process"/>
    <property type="evidence" value="ECO:0007669"/>
    <property type="project" value="TreeGrafter"/>
</dbReference>
<dbReference type="AlphaFoldDB" id="A0A4Z2CU36"/>
<dbReference type="PANTHER" id="PTHR13024">
    <property type="entry name" value="MICROSOMAL TRIGLYCERIDE TRANSFER PROTEIN, LARGE SUBUNIT"/>
    <property type="match status" value="1"/>
</dbReference>
<dbReference type="GO" id="GO:0005548">
    <property type="term" value="F:phospholipid transporter activity"/>
    <property type="evidence" value="ECO:0007669"/>
    <property type="project" value="InterPro"/>
</dbReference>
<dbReference type="EMBL" id="SKCS01000421">
    <property type="protein sequence ID" value="TNN07801.1"/>
    <property type="molecule type" value="Genomic_DNA"/>
</dbReference>
<evidence type="ECO:0000313" key="1">
    <source>
        <dbReference type="EMBL" id="TNN07801.1"/>
    </source>
</evidence>
<accession>A0A4Z2CU36</accession>
<dbReference type="STRING" id="6182.A0A4Z2CU36"/>
<dbReference type="PANTHER" id="PTHR13024:SF0">
    <property type="entry name" value="MICROSOMAL TRIACYLGLYCEROL TRANSFER PROTEIN"/>
    <property type="match status" value="1"/>
</dbReference>
<gene>
    <name evidence="1" type="ORF">EWB00_007488</name>
</gene>
<sequence>MCRLTCSRSLTHTTTFLYHYTTNITENSYKEILLETFKSDIYITPIKLHNQTLWYLTMNINDEQLIKQMNCLILFNRNETRNILIRYTYNALNYQINEIKLYEKQIHSIINITNNDDDDNDDYINEQYKQLINTTGIELITWQILTYKQQLNEYKDNEKIEKLLIKYSNSTLHQIIEMLLSPNYQTMHLGLSYPIMKLQSSCSLNNNLFTDNDNNINNETEYNNKLIKLRHFIESYRDFLQNDVIGTMKSSEAVLHLINELRCLSNTNQSINLLTNAIGLTPPIIEANLIYRQFNTWKDNLIDILINCGTNTCLTIVFNRLNVLIQFIYTNNTTTDKHSLEVVKTKEMLFTKLWPSISHIHYLSIDQLIELYQYCEKSIIIDQNYICLMSLVNLYSRFPNYHINDSFKQIIKYIQQLLDISLINFNKKSINIKRHQLLIGLSMTKLLRHNLLTRSLLKIILHSESIIPSIIRTIAINVLNEIYFSESTKNQLKSINQSINQSMIIHNEQIKSEIRTRLIEMLYKLCNQSINNNNDDLLIGHEIFKLLIQSELSSKDIAYILYNLSKQYKWSLIQLCRQFIKQWCKLNVLTIVECHCLGDAITINTLKSTICHLGLAGSWPSLIGEQSTIKHYTNRGILLQNDLYNLYNQLIIDYTSYYVIDMQGGLQLSDFTINLISNEGESQLFNLNIQANALTSLGSSSSSSSSISSNSKKHQTSNIDYDETWLSYNVNYFGISLLPNEIFSGGITNILSILWSLSSQLTPFLQCITLPIDQRNQFSLSSGWIIQIDNLGIITLSLSNAIDTNIWKLTGRSNTRTQLNFIYNMKLHLIQLKQSNVNSLHNFNSFIITKGIALQGYIDFIINININNLPDNICLSMNQGDNTYFIQWYLTNNSIFNQSLIHDKNNQSYNYVTNYTIQPISYNLGYENSLKCKMMQSKTIW</sequence>
<evidence type="ECO:0000313" key="2">
    <source>
        <dbReference type="Proteomes" id="UP000311919"/>
    </source>
</evidence>
<keyword evidence="2" id="KW-1185">Reference proteome</keyword>
<name>A0A4Z2CU36_SCHJA</name>